<dbReference type="Pfam" id="PF02452">
    <property type="entry name" value="PemK_toxin"/>
    <property type="match status" value="1"/>
</dbReference>
<dbReference type="PIRSF" id="PIRSF033490">
    <property type="entry name" value="MazF"/>
    <property type="match status" value="1"/>
</dbReference>
<organism evidence="2 3">
    <name type="scientific">Roseicella aquatilis</name>
    <dbReference type="NCBI Taxonomy" id="2527868"/>
    <lineage>
        <taxon>Bacteria</taxon>
        <taxon>Pseudomonadati</taxon>
        <taxon>Pseudomonadota</taxon>
        <taxon>Alphaproteobacteria</taxon>
        <taxon>Acetobacterales</taxon>
        <taxon>Roseomonadaceae</taxon>
        <taxon>Roseicella</taxon>
    </lineage>
</organism>
<accession>A0A4R4DSX7</accession>
<evidence type="ECO:0000313" key="3">
    <source>
        <dbReference type="Proteomes" id="UP000295023"/>
    </source>
</evidence>
<keyword evidence="1" id="KW-0378">Hydrolase</keyword>
<dbReference type="Gene3D" id="2.30.30.110">
    <property type="match status" value="1"/>
</dbReference>
<dbReference type="GO" id="GO:0006402">
    <property type="term" value="P:mRNA catabolic process"/>
    <property type="evidence" value="ECO:0007669"/>
    <property type="project" value="TreeGrafter"/>
</dbReference>
<comment type="similarity">
    <text evidence="1">Belongs to the PemK/MazF family.</text>
</comment>
<dbReference type="InterPro" id="IPR011067">
    <property type="entry name" value="Plasmid_toxin/cell-grow_inhib"/>
</dbReference>
<dbReference type="GO" id="GO:0004521">
    <property type="term" value="F:RNA endonuclease activity"/>
    <property type="evidence" value="ECO:0007669"/>
    <property type="project" value="TreeGrafter"/>
</dbReference>
<keyword evidence="3" id="KW-1185">Reference proteome</keyword>
<name>A0A4R4DSX7_9PROT</name>
<dbReference type="GO" id="GO:0016787">
    <property type="term" value="F:hydrolase activity"/>
    <property type="evidence" value="ECO:0007669"/>
    <property type="project" value="UniProtKB-KW"/>
</dbReference>
<evidence type="ECO:0000256" key="1">
    <source>
        <dbReference type="PIRNR" id="PIRNR033490"/>
    </source>
</evidence>
<dbReference type="EMBL" id="SKBM01000009">
    <property type="protein sequence ID" value="TCZ63003.1"/>
    <property type="molecule type" value="Genomic_DNA"/>
</dbReference>
<dbReference type="PANTHER" id="PTHR33988">
    <property type="entry name" value="ENDORIBONUCLEASE MAZF-RELATED"/>
    <property type="match status" value="1"/>
</dbReference>
<protein>
    <recommendedName>
        <fullName evidence="1">mRNA interferase</fullName>
        <ecNumber evidence="1">3.1.-.-</ecNumber>
    </recommendedName>
</protein>
<keyword evidence="1" id="KW-0255">Endonuclease</keyword>
<reference evidence="2 3" key="1">
    <citation type="submission" date="2019-03" db="EMBL/GenBank/DDBJ databases">
        <title>Paracraurococcus aquatilis NE82 genome sequence.</title>
        <authorList>
            <person name="Zhao Y."/>
            <person name="Du Z."/>
        </authorList>
    </citation>
    <scope>NUCLEOTIDE SEQUENCE [LARGE SCALE GENOMIC DNA]</scope>
    <source>
        <strain evidence="2 3">NE82</strain>
    </source>
</reference>
<gene>
    <name evidence="2" type="ORF">EXY23_11550</name>
</gene>
<dbReference type="GO" id="GO:0003677">
    <property type="term" value="F:DNA binding"/>
    <property type="evidence" value="ECO:0007669"/>
    <property type="project" value="InterPro"/>
</dbReference>
<dbReference type="Proteomes" id="UP000295023">
    <property type="component" value="Unassembled WGS sequence"/>
</dbReference>
<dbReference type="InterPro" id="IPR003477">
    <property type="entry name" value="PemK-like"/>
</dbReference>
<dbReference type="EC" id="3.1.-.-" evidence="1"/>
<dbReference type="OrthoDB" id="9808744at2"/>
<dbReference type="PANTHER" id="PTHR33988:SF1">
    <property type="entry name" value="ENDORIBONUCLEASE MAZF7-RELATED"/>
    <property type="match status" value="1"/>
</dbReference>
<keyword evidence="1" id="KW-0540">Nuclease</keyword>
<dbReference type="RefSeq" id="WP_132288761.1">
    <property type="nucleotide sequence ID" value="NZ_SKBM01000009.1"/>
</dbReference>
<sequence>MTAEDPPRRGEVWWVAFDPAVGGEVRKTRPAVMVSNDFANAALNRVQVVPLTSDTGRLYPSEATVMLNDERRKAMADQVATVSKQRLRGRLGQLSAADLAAVERALRLQLGL</sequence>
<comment type="caution">
    <text evidence="2">The sequence shown here is derived from an EMBL/GenBank/DDBJ whole genome shotgun (WGS) entry which is preliminary data.</text>
</comment>
<evidence type="ECO:0000313" key="2">
    <source>
        <dbReference type="EMBL" id="TCZ63003.1"/>
    </source>
</evidence>
<comment type="function">
    <text evidence="1">Toxic component of a type II toxin-antitoxin (TA) system.</text>
</comment>
<dbReference type="AlphaFoldDB" id="A0A4R4DSX7"/>
<dbReference type="SUPFAM" id="SSF50118">
    <property type="entry name" value="Cell growth inhibitor/plasmid maintenance toxic component"/>
    <property type="match status" value="1"/>
</dbReference>
<dbReference type="GO" id="GO:0016075">
    <property type="term" value="P:rRNA catabolic process"/>
    <property type="evidence" value="ECO:0007669"/>
    <property type="project" value="TreeGrafter"/>
</dbReference>
<proteinExistence type="inferred from homology"/>